<comment type="caution">
    <text evidence="1">The sequence shown here is derived from an EMBL/GenBank/DDBJ whole genome shotgun (WGS) entry which is preliminary data.</text>
</comment>
<dbReference type="EMBL" id="SJPX01000001">
    <property type="protein sequence ID" value="TWU57833.1"/>
    <property type="molecule type" value="Genomic_DNA"/>
</dbReference>
<evidence type="ECO:0000313" key="2">
    <source>
        <dbReference type="Proteomes" id="UP000317977"/>
    </source>
</evidence>
<organism evidence="1 2">
    <name type="scientific">Rubripirellula reticaptiva</name>
    <dbReference type="NCBI Taxonomy" id="2528013"/>
    <lineage>
        <taxon>Bacteria</taxon>
        <taxon>Pseudomonadati</taxon>
        <taxon>Planctomycetota</taxon>
        <taxon>Planctomycetia</taxon>
        <taxon>Pirellulales</taxon>
        <taxon>Pirellulaceae</taxon>
        <taxon>Rubripirellula</taxon>
    </lineage>
</organism>
<evidence type="ECO:0000313" key="1">
    <source>
        <dbReference type="EMBL" id="TWU57833.1"/>
    </source>
</evidence>
<dbReference type="OrthoDB" id="34166at2"/>
<gene>
    <name evidence="1" type="ORF">Poly59_07420</name>
</gene>
<sequence>MVPRMKLHQHLGHELASSLQQDHSYQPWIKTHAGDEFGQLCAQLESLPDDIASKSAAVHDAYLYAMQCDLKTFSATLQD</sequence>
<proteinExistence type="predicted"/>
<dbReference type="AlphaFoldDB" id="A0A5C6F7X8"/>
<dbReference type="Gene3D" id="1.20.910.10">
    <property type="entry name" value="Heme oxygenase-like"/>
    <property type="match status" value="1"/>
</dbReference>
<dbReference type="Proteomes" id="UP000317977">
    <property type="component" value="Unassembled WGS sequence"/>
</dbReference>
<reference evidence="1 2" key="1">
    <citation type="submission" date="2019-02" db="EMBL/GenBank/DDBJ databases">
        <title>Deep-cultivation of Planctomycetes and their phenomic and genomic characterization uncovers novel biology.</title>
        <authorList>
            <person name="Wiegand S."/>
            <person name="Jogler M."/>
            <person name="Boedeker C."/>
            <person name="Pinto D."/>
            <person name="Vollmers J."/>
            <person name="Rivas-Marin E."/>
            <person name="Kohn T."/>
            <person name="Peeters S.H."/>
            <person name="Heuer A."/>
            <person name="Rast P."/>
            <person name="Oberbeckmann S."/>
            <person name="Bunk B."/>
            <person name="Jeske O."/>
            <person name="Meyerdierks A."/>
            <person name="Storesund J.E."/>
            <person name="Kallscheuer N."/>
            <person name="Luecker S."/>
            <person name="Lage O.M."/>
            <person name="Pohl T."/>
            <person name="Merkel B.J."/>
            <person name="Hornburger P."/>
            <person name="Mueller R.-W."/>
            <person name="Bruemmer F."/>
            <person name="Labrenz M."/>
            <person name="Spormann A.M."/>
            <person name="Op Den Camp H."/>
            <person name="Overmann J."/>
            <person name="Amann R."/>
            <person name="Jetten M.S.M."/>
            <person name="Mascher T."/>
            <person name="Medema M.H."/>
            <person name="Devos D.P."/>
            <person name="Kaster A.-K."/>
            <person name="Ovreas L."/>
            <person name="Rohde M."/>
            <person name="Galperin M.Y."/>
            <person name="Jogler C."/>
        </authorList>
    </citation>
    <scope>NUCLEOTIDE SEQUENCE [LARGE SCALE GENOMIC DNA]</scope>
    <source>
        <strain evidence="1 2">Poly59</strain>
    </source>
</reference>
<name>A0A5C6F7X8_9BACT</name>
<accession>A0A5C6F7X8</accession>
<protein>
    <submittedName>
        <fullName evidence="1">Uncharacterized protein</fullName>
    </submittedName>
</protein>
<dbReference type="SUPFAM" id="SSF48613">
    <property type="entry name" value="Heme oxygenase-like"/>
    <property type="match status" value="1"/>
</dbReference>
<dbReference type="InterPro" id="IPR016084">
    <property type="entry name" value="Haem_Oase-like_multi-hlx"/>
</dbReference>
<keyword evidence="2" id="KW-1185">Reference proteome</keyword>